<dbReference type="Gene3D" id="2.70.70.10">
    <property type="entry name" value="Glucose Permease (Domain IIA)"/>
    <property type="match status" value="1"/>
</dbReference>
<name>A0A919MWH5_9ACTN</name>
<evidence type="ECO:0000313" key="4">
    <source>
        <dbReference type="Proteomes" id="UP000636960"/>
    </source>
</evidence>
<dbReference type="PROSITE" id="PS51318">
    <property type="entry name" value="TAT"/>
    <property type="match status" value="1"/>
</dbReference>
<reference evidence="3" key="1">
    <citation type="submission" date="2021-01" db="EMBL/GenBank/DDBJ databases">
        <title>Whole genome shotgun sequence of Actinoplanes rishiriensis NBRC 108556.</title>
        <authorList>
            <person name="Komaki H."/>
            <person name="Tamura T."/>
        </authorList>
    </citation>
    <scope>NUCLEOTIDE SEQUENCE</scope>
    <source>
        <strain evidence="3">NBRC 108556</strain>
    </source>
</reference>
<organism evidence="3 4">
    <name type="scientific">Paractinoplanes rishiriensis</name>
    <dbReference type="NCBI Taxonomy" id="1050105"/>
    <lineage>
        <taxon>Bacteria</taxon>
        <taxon>Bacillati</taxon>
        <taxon>Actinomycetota</taxon>
        <taxon>Actinomycetes</taxon>
        <taxon>Micromonosporales</taxon>
        <taxon>Micromonosporaceae</taxon>
        <taxon>Paractinoplanes</taxon>
    </lineage>
</organism>
<feature type="chain" id="PRO_5036996050" description="M23ase beta-sheet core domain-containing protein" evidence="1">
    <location>
        <begin position="32"/>
        <end position="290"/>
    </location>
</feature>
<dbReference type="InterPro" id="IPR006311">
    <property type="entry name" value="TAT_signal"/>
</dbReference>
<evidence type="ECO:0000313" key="3">
    <source>
        <dbReference type="EMBL" id="GIE97853.1"/>
    </source>
</evidence>
<dbReference type="PANTHER" id="PTHR21666">
    <property type="entry name" value="PEPTIDASE-RELATED"/>
    <property type="match status" value="1"/>
</dbReference>
<evidence type="ECO:0000256" key="1">
    <source>
        <dbReference type="SAM" id="SignalP"/>
    </source>
</evidence>
<dbReference type="Pfam" id="PF01551">
    <property type="entry name" value="Peptidase_M23"/>
    <property type="match status" value="1"/>
</dbReference>
<evidence type="ECO:0000259" key="2">
    <source>
        <dbReference type="Pfam" id="PF01551"/>
    </source>
</evidence>
<dbReference type="SUPFAM" id="SSF51261">
    <property type="entry name" value="Duplicated hybrid motif"/>
    <property type="match status" value="1"/>
</dbReference>
<dbReference type="PANTHER" id="PTHR21666:SF270">
    <property type="entry name" value="MUREIN HYDROLASE ACTIVATOR ENVC"/>
    <property type="match status" value="1"/>
</dbReference>
<sequence length="290" mass="29846">MKVRHQRRLAMAALAASTLLAGLAPVTPAAAAAKVAGTGLATTGGTALKMRSGPSTAAQQKGTVANGGTVWIMCQTVGDKVAGTVRTTGVWLRLANNTYVSDAYVRRAAFTIPVCPAGSVPATPKPAPAPILKPPPLPPATGSWRLPLAAGLVSDFRTTVRPTHDGVDLGAARNTPIVSVSAGTVIRVVCNVSAGTCDVDGNRNLKGCGWYVEVQHAGSIVTRYCHMVRKPVVVVGQKVVKGQLLGHVGTSGSSSGPHLHFEVHVNAPSATRENAVSPVAFMKARGVTFK</sequence>
<dbReference type="GO" id="GO:0004222">
    <property type="term" value="F:metalloendopeptidase activity"/>
    <property type="evidence" value="ECO:0007669"/>
    <property type="project" value="TreeGrafter"/>
</dbReference>
<comment type="caution">
    <text evidence="3">The sequence shown here is derived from an EMBL/GenBank/DDBJ whole genome shotgun (WGS) entry which is preliminary data.</text>
</comment>
<proteinExistence type="predicted"/>
<dbReference type="RefSeq" id="WP_239163051.1">
    <property type="nucleotide sequence ID" value="NZ_BOMV01000059.1"/>
</dbReference>
<feature type="signal peptide" evidence="1">
    <location>
        <begin position="1"/>
        <end position="31"/>
    </location>
</feature>
<dbReference type="Proteomes" id="UP000636960">
    <property type="component" value="Unassembled WGS sequence"/>
</dbReference>
<keyword evidence="4" id="KW-1185">Reference proteome</keyword>
<feature type="domain" description="M23ase beta-sheet core" evidence="2">
    <location>
        <begin position="163"/>
        <end position="267"/>
    </location>
</feature>
<protein>
    <recommendedName>
        <fullName evidence="2">M23ase beta-sheet core domain-containing protein</fullName>
    </recommendedName>
</protein>
<gene>
    <name evidence="3" type="ORF">Ari01nite_53180</name>
</gene>
<dbReference type="EMBL" id="BOMV01000059">
    <property type="protein sequence ID" value="GIE97853.1"/>
    <property type="molecule type" value="Genomic_DNA"/>
</dbReference>
<dbReference type="AlphaFoldDB" id="A0A919MWH5"/>
<dbReference type="InterPro" id="IPR016047">
    <property type="entry name" value="M23ase_b-sheet_dom"/>
</dbReference>
<keyword evidence="1" id="KW-0732">Signal</keyword>
<dbReference type="InterPro" id="IPR050570">
    <property type="entry name" value="Cell_wall_metabolism_enzyme"/>
</dbReference>
<dbReference type="CDD" id="cd12797">
    <property type="entry name" value="M23_peptidase"/>
    <property type="match status" value="1"/>
</dbReference>
<dbReference type="InterPro" id="IPR011055">
    <property type="entry name" value="Dup_hybrid_motif"/>
</dbReference>
<accession>A0A919MWH5</accession>